<dbReference type="Gene3D" id="3.40.1580.10">
    <property type="entry name" value="SMI1/KNR4-like"/>
    <property type="match status" value="1"/>
</dbReference>
<dbReference type="RefSeq" id="WP_263361922.1">
    <property type="nucleotide sequence ID" value="NZ_OX336425.1"/>
</dbReference>
<evidence type="ECO:0000313" key="2">
    <source>
        <dbReference type="EMBL" id="CAI2765361.1"/>
    </source>
</evidence>
<dbReference type="Pfam" id="PF09346">
    <property type="entry name" value="SMI1_KNR4"/>
    <property type="match status" value="1"/>
</dbReference>
<gene>
    <name evidence="2" type="ORF">TRV642_0283</name>
</gene>
<organism evidence="2 3">
    <name type="scientific">Flavobacterium collinsii</name>
    <dbReference type="NCBI Taxonomy" id="1114861"/>
    <lineage>
        <taxon>Bacteria</taxon>
        <taxon>Pseudomonadati</taxon>
        <taxon>Bacteroidota</taxon>
        <taxon>Flavobacteriia</taxon>
        <taxon>Flavobacteriales</taxon>
        <taxon>Flavobacteriaceae</taxon>
        <taxon>Flavobacterium</taxon>
    </lineage>
</organism>
<dbReference type="EMBL" id="OX336425">
    <property type="protein sequence ID" value="CAI2765361.1"/>
    <property type="molecule type" value="Genomic_DNA"/>
</dbReference>
<evidence type="ECO:0000259" key="1">
    <source>
        <dbReference type="Pfam" id="PF09346"/>
    </source>
</evidence>
<name>A0A9W4XCQ9_9FLAO</name>
<dbReference type="InterPro" id="IPR018958">
    <property type="entry name" value="Knr4/Smi1-like_dom"/>
</dbReference>
<reference evidence="2" key="1">
    <citation type="submission" date="2022-09" db="EMBL/GenBank/DDBJ databases">
        <authorList>
            <person name="Duchaud E."/>
        </authorList>
    </citation>
    <scope>NUCLEOTIDE SEQUENCE</scope>
    <source>
        <strain evidence="2">TRV642</strain>
    </source>
</reference>
<dbReference type="Proteomes" id="UP001152749">
    <property type="component" value="Chromosome"/>
</dbReference>
<dbReference type="SUPFAM" id="SSF160631">
    <property type="entry name" value="SMI1/KNR4-like"/>
    <property type="match status" value="1"/>
</dbReference>
<sequence>MILQDVEKRYEFEYPSLYKQLYEDGMLDIGEYGPNWYSDVYPKLKENPPLLLHSYDFELLSLKGVSREIERLTNPDDYRQIKKEFRFIPFAKSGAGDHFCFFLNGEEDGNVPIVFVWHDNNEVNYLAKNLKDFVFRTLLTDMSQQDIYNEESEEEFKSNIEQVFKSHEKYLTEERKEVLQKLLKRDIVDYQIFVEKSKEVARGFLTDLELQKLLVENIWFDKMDVTFKYSNE</sequence>
<evidence type="ECO:0000313" key="3">
    <source>
        <dbReference type="Proteomes" id="UP001152749"/>
    </source>
</evidence>
<feature type="domain" description="Knr4/Smi1-like" evidence="1">
    <location>
        <begin position="3"/>
        <end position="134"/>
    </location>
</feature>
<dbReference type="KEGG" id="fcs:TRV642_0283"/>
<protein>
    <submittedName>
        <fullName evidence="2">SMI1_KNR4 domain-containing protein</fullName>
    </submittedName>
</protein>
<accession>A0A9W4XCQ9</accession>
<proteinExistence type="predicted"/>
<dbReference type="AlphaFoldDB" id="A0A9W4XCQ9"/>
<dbReference type="InterPro" id="IPR037883">
    <property type="entry name" value="Knr4/Smi1-like_sf"/>
</dbReference>